<dbReference type="GO" id="GO:0008168">
    <property type="term" value="F:methyltransferase activity"/>
    <property type="evidence" value="ECO:0007669"/>
    <property type="project" value="UniProtKB-KW"/>
</dbReference>
<keyword evidence="8" id="KW-1185">Reference proteome</keyword>
<dbReference type="PANTHER" id="PTHR43619:SF2">
    <property type="entry name" value="S-ADENOSYL-L-METHIONINE-DEPENDENT METHYLTRANSFERASES SUPERFAMILY PROTEIN"/>
    <property type="match status" value="1"/>
</dbReference>
<evidence type="ECO:0000313" key="7">
    <source>
        <dbReference type="EMBL" id="MFC6085240.1"/>
    </source>
</evidence>
<evidence type="ECO:0000313" key="8">
    <source>
        <dbReference type="Proteomes" id="UP001596137"/>
    </source>
</evidence>
<gene>
    <name evidence="7" type="ORF">ACFP1K_29025</name>
</gene>
<accession>A0ABW1NPH4</accession>
<comment type="function">
    <text evidence="1 6">Exhibits S-adenosyl-L-methionine-dependent methyltransferase activity.</text>
</comment>
<dbReference type="Proteomes" id="UP001596137">
    <property type="component" value="Unassembled WGS sequence"/>
</dbReference>
<sequence length="282" mass="30513">MSDALRDVSRTSLVTAALRAAETQRADRLYTDPYAEHLAGVDGAALADEMGAFFRRSAGVPRLSAFNAIRTRFFDDRLLARTREGARQVVICAAGMDTRAYRLGWPPGIQVYEVDYPEVLAAKDQVLARLGAAPRCAGHHLVGADLAEHDWGDRLLAAGYDPGGPSAWVLEGLLYYLDEVDVRALLRRISTLTATGATMAANVAAASTLRAPALQPLLGVFRGWGAPWVFGVDDPAALWAEYGFQAEVIRPGQPGAHFGRWSDADETASRTVRLLFVDGTRT</sequence>
<comment type="similarity">
    <text evidence="2 6">Belongs to the UPF0677 family.</text>
</comment>
<keyword evidence="5 6" id="KW-0949">S-adenosyl-L-methionine</keyword>
<keyword evidence="3 6" id="KW-0489">Methyltransferase</keyword>
<evidence type="ECO:0000256" key="5">
    <source>
        <dbReference type="ARBA" id="ARBA00022691"/>
    </source>
</evidence>
<proteinExistence type="inferred from homology"/>
<keyword evidence="4" id="KW-0808">Transferase</keyword>
<dbReference type="InterPro" id="IPR007213">
    <property type="entry name" value="Ppm1/Ppm2/Tcmp"/>
</dbReference>
<protein>
    <recommendedName>
        <fullName evidence="6">S-adenosyl-L-methionine-dependent methyltransferase</fullName>
        <ecNumber evidence="6">2.1.1.-</ecNumber>
    </recommendedName>
</protein>
<evidence type="ECO:0000256" key="2">
    <source>
        <dbReference type="ARBA" id="ARBA00008138"/>
    </source>
</evidence>
<dbReference type="SUPFAM" id="SSF53335">
    <property type="entry name" value="S-adenosyl-L-methionine-dependent methyltransferases"/>
    <property type="match status" value="1"/>
</dbReference>
<dbReference type="GO" id="GO:0032259">
    <property type="term" value="P:methylation"/>
    <property type="evidence" value="ECO:0007669"/>
    <property type="project" value="UniProtKB-KW"/>
</dbReference>
<dbReference type="EC" id="2.1.1.-" evidence="6"/>
<evidence type="ECO:0000256" key="6">
    <source>
        <dbReference type="RuleBase" id="RU362030"/>
    </source>
</evidence>
<dbReference type="InterPro" id="IPR029063">
    <property type="entry name" value="SAM-dependent_MTases_sf"/>
</dbReference>
<dbReference type="RefSeq" id="WP_380759167.1">
    <property type="nucleotide sequence ID" value="NZ_JBHSRF010000058.1"/>
</dbReference>
<dbReference type="NCBIfam" id="TIGR00027">
    <property type="entry name" value="mthyl_TIGR00027"/>
    <property type="match status" value="1"/>
</dbReference>
<reference evidence="8" key="1">
    <citation type="journal article" date="2019" name="Int. J. Syst. Evol. Microbiol.">
        <title>The Global Catalogue of Microorganisms (GCM) 10K type strain sequencing project: providing services to taxonomists for standard genome sequencing and annotation.</title>
        <authorList>
            <consortium name="The Broad Institute Genomics Platform"/>
            <consortium name="The Broad Institute Genome Sequencing Center for Infectious Disease"/>
            <person name="Wu L."/>
            <person name="Ma J."/>
        </authorList>
    </citation>
    <scope>NUCLEOTIDE SEQUENCE [LARGE SCALE GENOMIC DNA]</scope>
    <source>
        <strain evidence="8">JCM 30346</strain>
    </source>
</reference>
<dbReference type="EMBL" id="JBHSRF010000058">
    <property type="protein sequence ID" value="MFC6085240.1"/>
    <property type="molecule type" value="Genomic_DNA"/>
</dbReference>
<evidence type="ECO:0000256" key="4">
    <source>
        <dbReference type="ARBA" id="ARBA00022679"/>
    </source>
</evidence>
<dbReference type="PANTHER" id="PTHR43619">
    <property type="entry name" value="S-ADENOSYL-L-METHIONINE-DEPENDENT METHYLTRANSFERASE YKTD-RELATED"/>
    <property type="match status" value="1"/>
</dbReference>
<organism evidence="7 8">
    <name type="scientific">Sphaerisporangium aureirubrum</name>
    <dbReference type="NCBI Taxonomy" id="1544736"/>
    <lineage>
        <taxon>Bacteria</taxon>
        <taxon>Bacillati</taxon>
        <taxon>Actinomycetota</taxon>
        <taxon>Actinomycetes</taxon>
        <taxon>Streptosporangiales</taxon>
        <taxon>Streptosporangiaceae</taxon>
        <taxon>Sphaerisporangium</taxon>
    </lineage>
</organism>
<evidence type="ECO:0000256" key="3">
    <source>
        <dbReference type="ARBA" id="ARBA00022603"/>
    </source>
</evidence>
<comment type="caution">
    <text evidence="7">The sequence shown here is derived from an EMBL/GenBank/DDBJ whole genome shotgun (WGS) entry which is preliminary data.</text>
</comment>
<dbReference type="Gene3D" id="3.40.50.150">
    <property type="entry name" value="Vaccinia Virus protein VP39"/>
    <property type="match status" value="1"/>
</dbReference>
<dbReference type="Pfam" id="PF04072">
    <property type="entry name" value="LCM"/>
    <property type="match status" value="1"/>
</dbReference>
<dbReference type="InterPro" id="IPR011610">
    <property type="entry name" value="SAM_mthyl_Trfase_ML2640-like"/>
</dbReference>
<evidence type="ECO:0000256" key="1">
    <source>
        <dbReference type="ARBA" id="ARBA00003907"/>
    </source>
</evidence>
<name>A0ABW1NPH4_9ACTN</name>